<protein>
    <submittedName>
        <fullName evidence="5">Gfo/Idh/MocA family oxidoreductase</fullName>
    </submittedName>
</protein>
<dbReference type="Gene3D" id="3.30.360.10">
    <property type="entry name" value="Dihydrodipicolinate Reductase, domain 2"/>
    <property type="match status" value="1"/>
</dbReference>
<evidence type="ECO:0000259" key="3">
    <source>
        <dbReference type="Pfam" id="PF01408"/>
    </source>
</evidence>
<dbReference type="Gene3D" id="3.40.50.720">
    <property type="entry name" value="NAD(P)-binding Rossmann-like Domain"/>
    <property type="match status" value="1"/>
</dbReference>
<evidence type="ECO:0000259" key="4">
    <source>
        <dbReference type="Pfam" id="PF02894"/>
    </source>
</evidence>
<sequence length="371" mass="41654">MTNSSTLTVAVIGTGFGQAVHLPALQYHDQTQAIAIYHRDLTKAKEVAQSQGLPHSYDNLPELLANPNIKAVTVASPPFLHFEMARDAILAGKHVLLEKPMTLRVEETIELYHLAQQRRVTVMPDFEFRFVPAWQYVAELLEREILGKLRLIKVDWLVGSRANAERAWNWYAQREKGGGALGALASHTFDYLHWLFGPAHSLSANLSVAIAERPDPLDHNRLKPVTAEDTALISLTLDNDVPCQVNITSVAYGGRGHWLEIYGEKGSLVLGSDNLKDYVHGFKIFHHPAGEPMQELTVPTRLDFPKVFADGRLAPVVRVVDEWAQSILQRRTPTPSLRHGVYSQLLMDLTKQAHQQKQWVTVPDLDRLLAR</sequence>
<accession>A0ABR9VPT6</accession>
<organism evidence="5 6">
    <name type="scientific">Synechocystis salina LEGE 00031</name>
    <dbReference type="NCBI Taxonomy" id="1828736"/>
    <lineage>
        <taxon>Bacteria</taxon>
        <taxon>Bacillati</taxon>
        <taxon>Cyanobacteriota</taxon>
        <taxon>Cyanophyceae</taxon>
        <taxon>Synechococcales</taxon>
        <taxon>Merismopediaceae</taxon>
        <taxon>Synechocystis</taxon>
    </lineage>
</organism>
<comment type="similarity">
    <text evidence="1">Belongs to the Gfo/Idh/MocA family.</text>
</comment>
<evidence type="ECO:0000313" key="5">
    <source>
        <dbReference type="EMBL" id="MBE9253339.1"/>
    </source>
</evidence>
<evidence type="ECO:0000256" key="2">
    <source>
        <dbReference type="ARBA" id="ARBA00023002"/>
    </source>
</evidence>
<dbReference type="InterPro" id="IPR050463">
    <property type="entry name" value="Gfo/Idh/MocA_oxidrdct_glycsds"/>
</dbReference>
<dbReference type="InterPro" id="IPR036291">
    <property type="entry name" value="NAD(P)-bd_dom_sf"/>
</dbReference>
<gene>
    <name evidence="5" type="ORF">IQ217_05555</name>
</gene>
<dbReference type="SUPFAM" id="SSF51735">
    <property type="entry name" value="NAD(P)-binding Rossmann-fold domains"/>
    <property type="match status" value="1"/>
</dbReference>
<feature type="domain" description="Gfo/Idh/MocA-like oxidoreductase N-terminal" evidence="3">
    <location>
        <begin position="8"/>
        <end position="125"/>
    </location>
</feature>
<dbReference type="SUPFAM" id="SSF55347">
    <property type="entry name" value="Glyceraldehyde-3-phosphate dehydrogenase-like, C-terminal domain"/>
    <property type="match status" value="1"/>
</dbReference>
<keyword evidence="6" id="KW-1185">Reference proteome</keyword>
<feature type="domain" description="Gfo/Idh/MocA-like oxidoreductase C-terminal" evidence="4">
    <location>
        <begin position="139"/>
        <end position="362"/>
    </location>
</feature>
<dbReference type="Pfam" id="PF02894">
    <property type="entry name" value="GFO_IDH_MocA_C"/>
    <property type="match status" value="1"/>
</dbReference>
<dbReference type="EMBL" id="JADEVV010000011">
    <property type="protein sequence ID" value="MBE9253339.1"/>
    <property type="molecule type" value="Genomic_DNA"/>
</dbReference>
<reference evidence="5 6" key="1">
    <citation type="submission" date="2020-10" db="EMBL/GenBank/DDBJ databases">
        <authorList>
            <person name="Castelo-Branco R."/>
            <person name="Eusebio N."/>
            <person name="Adriana R."/>
            <person name="Vieira A."/>
            <person name="Brugerolle De Fraissinette N."/>
            <person name="Rezende De Castro R."/>
            <person name="Schneider M.P."/>
            <person name="Vasconcelos V."/>
            <person name="Leao P.N."/>
        </authorList>
    </citation>
    <scope>NUCLEOTIDE SEQUENCE [LARGE SCALE GENOMIC DNA]</scope>
    <source>
        <strain evidence="5 6">LEGE 00031</strain>
    </source>
</reference>
<proteinExistence type="inferred from homology"/>
<evidence type="ECO:0000313" key="6">
    <source>
        <dbReference type="Proteomes" id="UP000658720"/>
    </source>
</evidence>
<evidence type="ECO:0000256" key="1">
    <source>
        <dbReference type="ARBA" id="ARBA00010928"/>
    </source>
</evidence>
<comment type="caution">
    <text evidence="5">The sequence shown here is derived from an EMBL/GenBank/DDBJ whole genome shotgun (WGS) entry which is preliminary data.</text>
</comment>
<dbReference type="InterPro" id="IPR000683">
    <property type="entry name" value="Gfo/Idh/MocA-like_OxRdtase_N"/>
</dbReference>
<name>A0ABR9VPT6_9SYNC</name>
<keyword evidence="2" id="KW-0560">Oxidoreductase</keyword>
<dbReference type="RefSeq" id="WP_194019209.1">
    <property type="nucleotide sequence ID" value="NZ_JADEVV010000011.1"/>
</dbReference>
<dbReference type="Pfam" id="PF01408">
    <property type="entry name" value="GFO_IDH_MocA"/>
    <property type="match status" value="1"/>
</dbReference>
<dbReference type="PANTHER" id="PTHR43818">
    <property type="entry name" value="BCDNA.GH03377"/>
    <property type="match status" value="1"/>
</dbReference>
<dbReference type="PANTHER" id="PTHR43818:SF11">
    <property type="entry name" value="BCDNA.GH03377"/>
    <property type="match status" value="1"/>
</dbReference>
<dbReference type="InterPro" id="IPR004104">
    <property type="entry name" value="Gfo/Idh/MocA-like_OxRdtase_C"/>
</dbReference>
<dbReference type="Proteomes" id="UP000658720">
    <property type="component" value="Unassembled WGS sequence"/>
</dbReference>